<dbReference type="CDD" id="cd00093">
    <property type="entry name" value="HTH_XRE"/>
    <property type="match status" value="1"/>
</dbReference>
<comment type="caution">
    <text evidence="2">The sequence shown here is derived from an EMBL/GenBank/DDBJ whole genome shotgun (WGS) entry which is preliminary data.</text>
</comment>
<dbReference type="SMART" id="SM00530">
    <property type="entry name" value="HTH_XRE"/>
    <property type="match status" value="1"/>
</dbReference>
<dbReference type="EMBL" id="SMKA01000018">
    <property type="protein sequence ID" value="TDC32929.1"/>
    <property type="molecule type" value="Genomic_DNA"/>
</dbReference>
<dbReference type="Pfam" id="PF13560">
    <property type="entry name" value="HTH_31"/>
    <property type="match status" value="1"/>
</dbReference>
<organism evidence="2 3">
    <name type="scientific">Kribbella albertanoniae</name>
    <dbReference type="NCBI Taxonomy" id="1266829"/>
    <lineage>
        <taxon>Bacteria</taxon>
        <taxon>Bacillati</taxon>
        <taxon>Actinomycetota</taxon>
        <taxon>Actinomycetes</taxon>
        <taxon>Propionibacteriales</taxon>
        <taxon>Kribbellaceae</taxon>
        <taxon>Kribbella</taxon>
    </lineage>
</organism>
<dbReference type="Proteomes" id="UP000295075">
    <property type="component" value="Unassembled WGS sequence"/>
</dbReference>
<protein>
    <submittedName>
        <fullName evidence="2">XRE family transcriptional regulator</fullName>
    </submittedName>
</protein>
<dbReference type="OrthoDB" id="4285266at2"/>
<proteinExistence type="predicted"/>
<gene>
    <name evidence="2" type="ORF">E1261_07325</name>
</gene>
<dbReference type="PROSITE" id="PS50943">
    <property type="entry name" value="HTH_CROC1"/>
    <property type="match status" value="1"/>
</dbReference>
<evidence type="ECO:0000259" key="1">
    <source>
        <dbReference type="PROSITE" id="PS50943"/>
    </source>
</evidence>
<dbReference type="AlphaFoldDB" id="A0A4R4QCP0"/>
<name>A0A4R4QCP0_9ACTN</name>
<keyword evidence="3" id="KW-1185">Reference proteome</keyword>
<dbReference type="Gene3D" id="1.10.260.40">
    <property type="entry name" value="lambda repressor-like DNA-binding domains"/>
    <property type="match status" value="1"/>
</dbReference>
<dbReference type="InterPro" id="IPR001387">
    <property type="entry name" value="Cro/C1-type_HTH"/>
</dbReference>
<dbReference type="Pfam" id="PF19054">
    <property type="entry name" value="DUF5753"/>
    <property type="match status" value="1"/>
</dbReference>
<dbReference type="InterPro" id="IPR043917">
    <property type="entry name" value="DUF5753"/>
</dbReference>
<feature type="domain" description="HTH cro/C1-type" evidence="1">
    <location>
        <begin position="19"/>
        <end position="73"/>
    </location>
</feature>
<dbReference type="GO" id="GO:0003677">
    <property type="term" value="F:DNA binding"/>
    <property type="evidence" value="ECO:0007669"/>
    <property type="project" value="InterPro"/>
</dbReference>
<evidence type="ECO:0000313" key="3">
    <source>
        <dbReference type="Proteomes" id="UP000295075"/>
    </source>
</evidence>
<dbReference type="RefSeq" id="WP_132403884.1">
    <property type="nucleotide sequence ID" value="NZ_SMKA01000018.1"/>
</dbReference>
<evidence type="ECO:0000313" key="2">
    <source>
        <dbReference type="EMBL" id="TDC32929.1"/>
    </source>
</evidence>
<dbReference type="InterPro" id="IPR010982">
    <property type="entry name" value="Lambda_DNA-bd_dom_sf"/>
</dbReference>
<accession>A0A4R4QCP0</accession>
<sequence length="286" mass="32248">MPRSPGPPTVRLRRLAAELTAFRAAAKLTREQVEEQTGVNQGTLWRLEKGHAKPHNGTLETLFDLYDVPAGRRAELIELARGAKSPGWLRQYREYSHELSQGYATYISFESEAKAVHNFETLLVPGLLQTEEYARATMVDGLPIEEEAVRRRVQVRMERQAILSRDAEPLQFWAVVDEGALHRVVGSREIMRAQLGKLLELSERTNVTLQVIPFEKGAHAGMNGSFARLIFGTGVPDLIYEERWGGDLFLELESEIDRYSYVFDQLRATALSPRDTSTLIAGLIAR</sequence>
<reference evidence="2 3" key="1">
    <citation type="submission" date="2019-03" db="EMBL/GenBank/DDBJ databases">
        <title>Draft genome sequences of novel Actinobacteria.</title>
        <authorList>
            <person name="Sahin N."/>
            <person name="Ay H."/>
            <person name="Saygin H."/>
        </authorList>
    </citation>
    <scope>NUCLEOTIDE SEQUENCE [LARGE SCALE GENOMIC DNA]</scope>
    <source>
        <strain evidence="2 3">JCM 30547</strain>
    </source>
</reference>
<dbReference type="SUPFAM" id="SSF47413">
    <property type="entry name" value="lambda repressor-like DNA-binding domains"/>
    <property type="match status" value="1"/>
</dbReference>